<comment type="caution">
    <text evidence="2">The sequence shown here is derived from an EMBL/GenBank/DDBJ whole genome shotgun (WGS) entry which is preliminary data.</text>
</comment>
<feature type="chain" id="PRO_5010361417" description="Lipoprotein" evidence="1">
    <location>
        <begin position="20"/>
        <end position="179"/>
    </location>
</feature>
<organism evidence="2 3">
    <name type="scientific">Cystobacter ferrugineus</name>
    <dbReference type="NCBI Taxonomy" id="83449"/>
    <lineage>
        <taxon>Bacteria</taxon>
        <taxon>Pseudomonadati</taxon>
        <taxon>Myxococcota</taxon>
        <taxon>Myxococcia</taxon>
        <taxon>Myxococcales</taxon>
        <taxon>Cystobacterineae</taxon>
        <taxon>Archangiaceae</taxon>
        <taxon>Cystobacter</taxon>
    </lineage>
</organism>
<reference evidence="2 3" key="2">
    <citation type="submission" date="2016-12" db="EMBL/GenBank/DDBJ databases">
        <title>Draft Genome Sequence of Cystobacter ferrugineus Strain Cbfe23.</title>
        <authorList>
            <person name="Akbar S."/>
            <person name="Dowd S.E."/>
            <person name="Stevens D.C."/>
        </authorList>
    </citation>
    <scope>NUCLEOTIDE SEQUENCE [LARGE SCALE GENOMIC DNA]</scope>
    <source>
        <strain evidence="2 3">Cbfe23</strain>
    </source>
</reference>
<keyword evidence="3" id="KW-1185">Reference proteome</keyword>
<dbReference type="EMBL" id="MPIN01000019">
    <property type="protein sequence ID" value="OJH34436.1"/>
    <property type="molecule type" value="Genomic_DNA"/>
</dbReference>
<reference evidence="3" key="1">
    <citation type="submission" date="2016-11" db="EMBL/GenBank/DDBJ databases">
        <authorList>
            <person name="Shukria A."/>
            <person name="Stevens D.C."/>
        </authorList>
    </citation>
    <scope>NUCLEOTIDE SEQUENCE [LARGE SCALE GENOMIC DNA]</scope>
    <source>
        <strain evidence="3">Cbfe23</strain>
    </source>
</reference>
<evidence type="ECO:0000256" key="1">
    <source>
        <dbReference type="SAM" id="SignalP"/>
    </source>
</evidence>
<name>A0A1L9AWS1_9BACT</name>
<evidence type="ECO:0000313" key="3">
    <source>
        <dbReference type="Proteomes" id="UP000182229"/>
    </source>
</evidence>
<dbReference type="AlphaFoldDB" id="A0A1L9AWS1"/>
<feature type="signal peptide" evidence="1">
    <location>
        <begin position="1"/>
        <end position="19"/>
    </location>
</feature>
<protein>
    <recommendedName>
        <fullName evidence="4">Lipoprotein</fullName>
    </recommendedName>
</protein>
<evidence type="ECO:0000313" key="2">
    <source>
        <dbReference type="EMBL" id="OJH34436.1"/>
    </source>
</evidence>
<dbReference type="STRING" id="83449.BON30_43730"/>
<evidence type="ECO:0008006" key="4">
    <source>
        <dbReference type="Google" id="ProtNLM"/>
    </source>
</evidence>
<gene>
    <name evidence="2" type="ORF">BON30_43730</name>
</gene>
<accession>A0A1L9AWS1</accession>
<dbReference type="Proteomes" id="UP000182229">
    <property type="component" value="Unassembled WGS sequence"/>
</dbReference>
<dbReference type="RefSeq" id="WP_071904547.1">
    <property type="nucleotide sequence ID" value="NZ_MPIN01000019.1"/>
</dbReference>
<sequence>MRPPFVLPVCALLALVACALPSYVANLKGETTIPAAPAGDTNTPLDAFPAFGSFTNLDFNRNQDFQNLDITKDRVTSARLSSFQLKVLAPVDQDFSFLDSVECYARSGDREVRVAHKQNISSLNLGTPNPVLFLDLTDAELQPFLAAPSMSLVVRGKGRMPSREVRLQADVKLDVLVEQ</sequence>
<proteinExistence type="predicted"/>
<dbReference type="PROSITE" id="PS51257">
    <property type="entry name" value="PROKAR_LIPOPROTEIN"/>
    <property type="match status" value="1"/>
</dbReference>
<keyword evidence="1" id="KW-0732">Signal</keyword>